<protein>
    <submittedName>
        <fullName evidence="1">41695_t:CDS:1</fullName>
    </submittedName>
</protein>
<name>A0ABN7VIL4_GIGMA</name>
<comment type="caution">
    <text evidence="1">The sequence shown here is derived from an EMBL/GenBank/DDBJ whole genome shotgun (WGS) entry which is preliminary data.</text>
</comment>
<dbReference type="EMBL" id="CAJVQB010015163">
    <property type="protein sequence ID" value="CAG8772863.1"/>
    <property type="molecule type" value="Genomic_DNA"/>
</dbReference>
<sequence length="62" mass="7295">MKSRKCDGHNDKKMIMTALYRAHSIIRDTSFKKKPIEYSFEKYCNPVSANILEEDSIEILEK</sequence>
<feature type="non-terminal residue" evidence="1">
    <location>
        <position position="62"/>
    </location>
</feature>
<reference evidence="1 2" key="1">
    <citation type="submission" date="2021-06" db="EMBL/GenBank/DDBJ databases">
        <authorList>
            <person name="Kallberg Y."/>
            <person name="Tangrot J."/>
            <person name="Rosling A."/>
        </authorList>
    </citation>
    <scope>NUCLEOTIDE SEQUENCE [LARGE SCALE GENOMIC DNA]</scope>
    <source>
        <strain evidence="1 2">120-4 pot B 10/14</strain>
    </source>
</reference>
<organism evidence="1 2">
    <name type="scientific">Gigaspora margarita</name>
    <dbReference type="NCBI Taxonomy" id="4874"/>
    <lineage>
        <taxon>Eukaryota</taxon>
        <taxon>Fungi</taxon>
        <taxon>Fungi incertae sedis</taxon>
        <taxon>Mucoromycota</taxon>
        <taxon>Glomeromycotina</taxon>
        <taxon>Glomeromycetes</taxon>
        <taxon>Diversisporales</taxon>
        <taxon>Gigasporaceae</taxon>
        <taxon>Gigaspora</taxon>
    </lineage>
</organism>
<proteinExistence type="predicted"/>
<evidence type="ECO:0000313" key="1">
    <source>
        <dbReference type="EMBL" id="CAG8772863.1"/>
    </source>
</evidence>
<gene>
    <name evidence="1" type="ORF">GMARGA_LOCUS18722</name>
</gene>
<accession>A0ABN7VIL4</accession>
<dbReference type="Proteomes" id="UP000789901">
    <property type="component" value="Unassembled WGS sequence"/>
</dbReference>
<evidence type="ECO:0000313" key="2">
    <source>
        <dbReference type="Proteomes" id="UP000789901"/>
    </source>
</evidence>
<keyword evidence="2" id="KW-1185">Reference proteome</keyword>